<evidence type="ECO:0000256" key="4">
    <source>
        <dbReference type="ARBA" id="ARBA00022827"/>
    </source>
</evidence>
<dbReference type="GeneID" id="27337582"/>
<dbReference type="OrthoDB" id="74360at2759"/>
<dbReference type="Gene3D" id="3.50.50.60">
    <property type="entry name" value="FAD/NAD(P)-binding domain"/>
    <property type="match status" value="2"/>
</dbReference>
<dbReference type="InterPro" id="IPR020946">
    <property type="entry name" value="Flavin_mOase-like"/>
</dbReference>
<dbReference type="RefSeq" id="XP_016231415.1">
    <property type="nucleotide sequence ID" value="XM_016384813.1"/>
</dbReference>
<protein>
    <recommendedName>
        <fullName evidence="8">FAD/NAD(P)-binding domain-containing protein</fullName>
    </recommendedName>
</protein>
<dbReference type="EMBL" id="KN847499">
    <property type="protein sequence ID" value="KIW11199.1"/>
    <property type="molecule type" value="Genomic_DNA"/>
</dbReference>
<evidence type="ECO:0000313" key="6">
    <source>
        <dbReference type="EMBL" id="KIW11199.1"/>
    </source>
</evidence>
<evidence type="ECO:0000256" key="5">
    <source>
        <dbReference type="ARBA" id="ARBA00023002"/>
    </source>
</evidence>
<evidence type="ECO:0008006" key="8">
    <source>
        <dbReference type="Google" id="ProtNLM"/>
    </source>
</evidence>
<proteinExistence type="inferred from homology"/>
<dbReference type="VEuPathDB" id="FungiDB:PV08_10499"/>
<evidence type="ECO:0000256" key="1">
    <source>
        <dbReference type="ARBA" id="ARBA00001974"/>
    </source>
</evidence>
<evidence type="ECO:0000313" key="7">
    <source>
        <dbReference type="Proteomes" id="UP000053328"/>
    </source>
</evidence>
<keyword evidence="4" id="KW-0274">FAD</keyword>
<gene>
    <name evidence="6" type="ORF">PV08_10499</name>
</gene>
<keyword evidence="5" id="KW-0560">Oxidoreductase</keyword>
<dbReference type="Pfam" id="PF00743">
    <property type="entry name" value="FMO-like"/>
    <property type="match status" value="1"/>
</dbReference>
<dbReference type="HOGENOM" id="CLU_006937_6_2_1"/>
<dbReference type="GO" id="GO:0050661">
    <property type="term" value="F:NADP binding"/>
    <property type="evidence" value="ECO:0007669"/>
    <property type="project" value="InterPro"/>
</dbReference>
<name>A0A0D2BIK5_9EURO</name>
<dbReference type="GO" id="GO:0004499">
    <property type="term" value="F:N,N-dimethylaniline monooxygenase activity"/>
    <property type="evidence" value="ECO:0007669"/>
    <property type="project" value="InterPro"/>
</dbReference>
<dbReference type="Proteomes" id="UP000053328">
    <property type="component" value="Unassembled WGS sequence"/>
</dbReference>
<dbReference type="GO" id="GO:0050660">
    <property type="term" value="F:flavin adenine dinucleotide binding"/>
    <property type="evidence" value="ECO:0007669"/>
    <property type="project" value="InterPro"/>
</dbReference>
<keyword evidence="7" id="KW-1185">Reference proteome</keyword>
<dbReference type="InterPro" id="IPR036188">
    <property type="entry name" value="FAD/NAD-bd_sf"/>
</dbReference>
<organism evidence="6 7">
    <name type="scientific">Exophiala spinifera</name>
    <dbReference type="NCBI Taxonomy" id="91928"/>
    <lineage>
        <taxon>Eukaryota</taxon>
        <taxon>Fungi</taxon>
        <taxon>Dikarya</taxon>
        <taxon>Ascomycota</taxon>
        <taxon>Pezizomycotina</taxon>
        <taxon>Eurotiomycetes</taxon>
        <taxon>Chaetothyriomycetidae</taxon>
        <taxon>Chaetothyriales</taxon>
        <taxon>Herpotrichiellaceae</taxon>
        <taxon>Exophiala</taxon>
    </lineage>
</organism>
<evidence type="ECO:0000256" key="2">
    <source>
        <dbReference type="ARBA" id="ARBA00010139"/>
    </source>
</evidence>
<dbReference type="PANTHER" id="PTHR42877:SF8">
    <property type="entry name" value="MONOOXYGENASE"/>
    <property type="match status" value="1"/>
</dbReference>
<evidence type="ECO:0000256" key="3">
    <source>
        <dbReference type="ARBA" id="ARBA00022630"/>
    </source>
</evidence>
<accession>A0A0D2BIK5</accession>
<dbReference type="SUPFAM" id="SSF51905">
    <property type="entry name" value="FAD/NAD(P)-binding domain"/>
    <property type="match status" value="3"/>
</dbReference>
<dbReference type="PANTHER" id="PTHR42877">
    <property type="entry name" value="L-ORNITHINE N(5)-MONOOXYGENASE-RELATED"/>
    <property type="match status" value="1"/>
</dbReference>
<sequence>MGDVDLPLGEQWHSQPRRLRIICVGAGAAGLLLAYKMQKQMRDFDLTIYEKNPEVGGTWYENRYPGCACDVPAHVYTYSFEPNPDWSQFYASGPEIQQYFVRFAEKYHLLPYIRFGTKVQRAEWIEERGCYQIELETNGKRFEDWCHVLINATGNLNKWKWPEIKGLHSFQGTLLHSADWDTSVSYKDKTVAVIGTGSSAIQIVPQIQPKAKRLLTFMRSATWISPPIAADMVVQANANEKAVADAGATDQPITLNHSYTDSEKERFKKHPEEFLAYRKGLEAQFTSQFDLYLTGSKASQEAQRIMQEQMIQRIGPGHEELKKRLIPSWAPGCRRLSPGAGYLEALVRSNVTIVYDEISKIVTNGLVDQNGKLHEVDLIVCATGFDVSFKPSFKVFGVDGADMHQEFDPEPVVYLAMAVPKFPNYFTINGVRGNWATGTALNAQEVCIDYILQCLRRIQTEDIRALEVRREPVLELYERTDRWHQRSVWNQDCKSWYKNNIPGGKLWIWGGSSLHYLKTLEIVRWEHYMFRYNQVNIWGFLGNGKVKAEVERDLAGLTPYIRNRDEPWSIE</sequence>
<dbReference type="AlphaFoldDB" id="A0A0D2BIK5"/>
<comment type="cofactor">
    <cofactor evidence="1">
        <name>FAD</name>
        <dbReference type="ChEBI" id="CHEBI:57692"/>
    </cofactor>
</comment>
<dbReference type="InterPro" id="IPR051209">
    <property type="entry name" value="FAD-bind_Monooxygenase_sf"/>
</dbReference>
<reference evidence="6 7" key="1">
    <citation type="submission" date="2015-01" db="EMBL/GenBank/DDBJ databases">
        <title>The Genome Sequence of Exophiala spinifera CBS89968.</title>
        <authorList>
            <consortium name="The Broad Institute Genomics Platform"/>
            <person name="Cuomo C."/>
            <person name="de Hoog S."/>
            <person name="Gorbushina A."/>
            <person name="Stielow B."/>
            <person name="Teixiera M."/>
            <person name="Abouelleil A."/>
            <person name="Chapman S.B."/>
            <person name="Priest M."/>
            <person name="Young S.K."/>
            <person name="Wortman J."/>
            <person name="Nusbaum C."/>
            <person name="Birren B."/>
        </authorList>
    </citation>
    <scope>NUCLEOTIDE SEQUENCE [LARGE SCALE GENOMIC DNA]</scope>
    <source>
        <strain evidence="6 7">CBS 89968</strain>
    </source>
</reference>
<keyword evidence="3" id="KW-0285">Flavoprotein</keyword>
<comment type="similarity">
    <text evidence="2">Belongs to the FAD-binding monooxygenase family.</text>
</comment>